<dbReference type="CDD" id="cd13893">
    <property type="entry name" value="CuRO_3_AAO"/>
    <property type="match status" value="1"/>
</dbReference>
<dbReference type="InterPro" id="IPR011707">
    <property type="entry name" value="Cu-oxidase-like_N"/>
</dbReference>
<evidence type="ECO:0000256" key="6">
    <source>
        <dbReference type="ARBA" id="ARBA00022737"/>
    </source>
</evidence>
<feature type="signal peptide" evidence="10">
    <location>
        <begin position="1"/>
        <end position="24"/>
    </location>
</feature>
<evidence type="ECO:0000259" key="12">
    <source>
        <dbReference type="Pfam" id="PF07731"/>
    </source>
</evidence>
<evidence type="ECO:0000259" key="11">
    <source>
        <dbReference type="Pfam" id="PF00394"/>
    </source>
</evidence>
<evidence type="ECO:0000256" key="5">
    <source>
        <dbReference type="ARBA" id="ARBA00022723"/>
    </source>
</evidence>
<dbReference type="OrthoDB" id="2121828at2759"/>
<dbReference type="InterPro" id="IPR045087">
    <property type="entry name" value="Cu-oxidase_fam"/>
</dbReference>
<dbReference type="Pfam" id="PF07731">
    <property type="entry name" value="Cu-oxidase_2"/>
    <property type="match status" value="1"/>
</dbReference>
<feature type="domain" description="Plastocyanin-like" evidence="11">
    <location>
        <begin position="382"/>
        <end position="494"/>
    </location>
</feature>
<evidence type="ECO:0008006" key="16">
    <source>
        <dbReference type="Google" id="ProtNLM"/>
    </source>
</evidence>
<sequence>MGHELKLVTLLLFLSLLSVPSAEAAIRYHKWEVKYEYKSPDCYQKLVITINGQTPGPTIEAQQGDTIVVELKNSLVTENVAMHWHGIHQPGTYLYHAHYGLQRANGLFGMIQVSLPPGVSEPYTYDDEKSIILTDWYHKSTYEQATGLLSIPFGWVGEPQSLLIQGKGSFNCSTPGIAAGLCNATNPECSPYVMTVVPGKTYTLRIGSLTSLEALSFEIEKLVAEVDKGKPSTCFLFARKFPRPAALRLLNMASFNGVTQEGEYKAMQERDLLFASRSSKLLMPRVPLGVWSVQLRRDANYFEDSWIALQPHSTMLLGTGITITTRTAFSMVNMRFATSLGGDAFTKLQYSANPKLVSVQISKKRSIKLQNKNGKFDCSTPGLKSGLCNTTNPECSPYVITVVPGKTYRLRIGSLTSLAALSFEIEGHTMTVVEADGHNVKPFVVKNLFIYSGETYSVLIKADQAPTRNYWAVSKVVSRNSTTPNGLAIFNYYPNHPRRSPPTVPPIGPAWNDVAPRLAQGEAMKARQGYILPPPQISDRVIVMLNTQNRINGYTRWSVNNVSYNLPDTPYLIAVKDRLNHVFDQTPPPDGYDSQNYDIFSIANNTNATTSSSIYKLQFNSTVDIILQNANTMNPNNSETHPWHLHGHDFWVMGYGQGKFDINSDPKKYNLVNPIMKNTVSVQPYGWTALRFVADNPGVWAFHCHIEAHFYLGMGVVFEEGVEMLGRYPTSITGCGDTKGYRRP</sequence>
<evidence type="ECO:0000259" key="13">
    <source>
        <dbReference type="Pfam" id="PF07732"/>
    </source>
</evidence>
<comment type="caution">
    <text evidence="14">The sequence shown here is derived from an EMBL/GenBank/DDBJ whole genome shotgun (WGS) entry which is preliminary data.</text>
</comment>
<dbReference type="Pfam" id="PF00394">
    <property type="entry name" value="Cu-oxidase"/>
    <property type="match status" value="1"/>
</dbReference>
<dbReference type="GO" id="GO:0016491">
    <property type="term" value="F:oxidoreductase activity"/>
    <property type="evidence" value="ECO:0007669"/>
    <property type="project" value="UniProtKB-KW"/>
</dbReference>
<evidence type="ECO:0000313" key="14">
    <source>
        <dbReference type="EMBL" id="KAF7129838.1"/>
    </source>
</evidence>
<dbReference type="InterPro" id="IPR002355">
    <property type="entry name" value="Cu_oxidase_Cu_BS"/>
</dbReference>
<dbReference type="InterPro" id="IPR034267">
    <property type="entry name" value="CuRO_3_AAO"/>
</dbReference>
<keyword evidence="10" id="KW-0732">Signal</keyword>
<proteinExistence type="inferred from homology"/>
<keyword evidence="5" id="KW-0479">Metal-binding</keyword>
<evidence type="ECO:0000256" key="1">
    <source>
        <dbReference type="ARBA" id="ARBA00001935"/>
    </source>
</evidence>
<dbReference type="Proteomes" id="UP000626092">
    <property type="component" value="Unassembled WGS sequence"/>
</dbReference>
<dbReference type="Pfam" id="PF07732">
    <property type="entry name" value="Cu-oxidase_3"/>
    <property type="match status" value="1"/>
</dbReference>
<protein>
    <recommendedName>
        <fullName evidence="16">L-ascorbate oxidase</fullName>
    </recommendedName>
</protein>
<evidence type="ECO:0000256" key="2">
    <source>
        <dbReference type="ARBA" id="ARBA00004613"/>
    </source>
</evidence>
<keyword evidence="9" id="KW-0325">Glycoprotein</keyword>
<evidence type="ECO:0000256" key="3">
    <source>
        <dbReference type="ARBA" id="ARBA00010609"/>
    </source>
</evidence>
<feature type="domain" description="Plastocyanin-like" evidence="13">
    <location>
        <begin position="33"/>
        <end position="147"/>
    </location>
</feature>
<keyword evidence="8" id="KW-0186">Copper</keyword>
<feature type="chain" id="PRO_5032737037" description="L-ascorbate oxidase" evidence="10">
    <location>
        <begin position="25"/>
        <end position="744"/>
    </location>
</feature>
<evidence type="ECO:0000256" key="8">
    <source>
        <dbReference type="ARBA" id="ARBA00023008"/>
    </source>
</evidence>
<dbReference type="PANTHER" id="PTHR11709">
    <property type="entry name" value="MULTI-COPPER OXIDASE"/>
    <property type="match status" value="1"/>
</dbReference>
<dbReference type="PANTHER" id="PTHR11709:SF218">
    <property type="entry name" value="L-ASCORBATE OXIDASE"/>
    <property type="match status" value="1"/>
</dbReference>
<keyword evidence="15" id="KW-1185">Reference proteome</keyword>
<dbReference type="GO" id="GO:0005576">
    <property type="term" value="C:extracellular region"/>
    <property type="evidence" value="ECO:0007669"/>
    <property type="project" value="UniProtKB-SubCell"/>
</dbReference>
<feature type="domain" description="Plastocyanin-like" evidence="12">
    <location>
        <begin position="590"/>
        <end position="721"/>
    </location>
</feature>
<comment type="cofactor">
    <cofactor evidence="1">
        <name>Cu cation</name>
        <dbReference type="ChEBI" id="CHEBI:23378"/>
    </cofactor>
</comment>
<dbReference type="InterPro" id="IPR001117">
    <property type="entry name" value="Cu-oxidase_2nd"/>
</dbReference>
<comment type="subcellular location">
    <subcellularLocation>
        <location evidence="2">Secreted</location>
    </subcellularLocation>
</comment>
<evidence type="ECO:0000256" key="10">
    <source>
        <dbReference type="SAM" id="SignalP"/>
    </source>
</evidence>
<evidence type="ECO:0000256" key="7">
    <source>
        <dbReference type="ARBA" id="ARBA00023002"/>
    </source>
</evidence>
<dbReference type="PROSITE" id="PS00080">
    <property type="entry name" value="MULTICOPPER_OXIDASE2"/>
    <property type="match status" value="1"/>
</dbReference>
<keyword evidence="7" id="KW-0560">Oxidoreductase</keyword>
<dbReference type="EMBL" id="WJXA01000010">
    <property type="protein sequence ID" value="KAF7129838.1"/>
    <property type="molecule type" value="Genomic_DNA"/>
</dbReference>
<evidence type="ECO:0000256" key="4">
    <source>
        <dbReference type="ARBA" id="ARBA00022525"/>
    </source>
</evidence>
<keyword evidence="6" id="KW-0677">Repeat</keyword>
<comment type="similarity">
    <text evidence="3">Belongs to the multicopper oxidase family.</text>
</comment>
<accession>A0A834LA23</accession>
<dbReference type="SUPFAM" id="SSF49503">
    <property type="entry name" value="Cupredoxins"/>
    <property type="match status" value="4"/>
</dbReference>
<dbReference type="GO" id="GO:0005507">
    <property type="term" value="F:copper ion binding"/>
    <property type="evidence" value="ECO:0007669"/>
    <property type="project" value="InterPro"/>
</dbReference>
<reference evidence="14" key="1">
    <citation type="submission" date="2019-11" db="EMBL/GenBank/DDBJ databases">
        <authorList>
            <person name="Liu Y."/>
            <person name="Hou J."/>
            <person name="Li T.-Q."/>
            <person name="Guan C.-H."/>
            <person name="Wu X."/>
            <person name="Wu H.-Z."/>
            <person name="Ling F."/>
            <person name="Zhang R."/>
            <person name="Shi X.-G."/>
            <person name="Ren J.-P."/>
            <person name="Chen E.-F."/>
            <person name="Sun J.-M."/>
        </authorList>
    </citation>
    <scope>NUCLEOTIDE SEQUENCE</scope>
    <source>
        <strain evidence="14">Adult_tree_wgs_1</strain>
        <tissue evidence="14">Leaves</tissue>
    </source>
</reference>
<evidence type="ECO:0000313" key="15">
    <source>
        <dbReference type="Proteomes" id="UP000626092"/>
    </source>
</evidence>
<gene>
    <name evidence="14" type="ORF">RHSIM_Rhsim10G0157500</name>
</gene>
<dbReference type="InterPro" id="IPR011706">
    <property type="entry name" value="Cu-oxidase_C"/>
</dbReference>
<organism evidence="14 15">
    <name type="scientific">Rhododendron simsii</name>
    <name type="common">Sims's rhododendron</name>
    <dbReference type="NCBI Taxonomy" id="118357"/>
    <lineage>
        <taxon>Eukaryota</taxon>
        <taxon>Viridiplantae</taxon>
        <taxon>Streptophyta</taxon>
        <taxon>Embryophyta</taxon>
        <taxon>Tracheophyta</taxon>
        <taxon>Spermatophyta</taxon>
        <taxon>Magnoliopsida</taxon>
        <taxon>eudicotyledons</taxon>
        <taxon>Gunneridae</taxon>
        <taxon>Pentapetalae</taxon>
        <taxon>asterids</taxon>
        <taxon>Ericales</taxon>
        <taxon>Ericaceae</taxon>
        <taxon>Ericoideae</taxon>
        <taxon>Rhodoreae</taxon>
        <taxon>Rhododendron</taxon>
    </lineage>
</organism>
<name>A0A834LA23_RHOSS</name>
<keyword evidence="4" id="KW-0964">Secreted</keyword>
<dbReference type="InterPro" id="IPR008972">
    <property type="entry name" value="Cupredoxin"/>
</dbReference>
<dbReference type="AlphaFoldDB" id="A0A834LA23"/>
<evidence type="ECO:0000256" key="9">
    <source>
        <dbReference type="ARBA" id="ARBA00023180"/>
    </source>
</evidence>
<dbReference type="Gene3D" id="2.60.40.420">
    <property type="entry name" value="Cupredoxins - blue copper proteins"/>
    <property type="match status" value="5"/>
</dbReference>